<dbReference type="InterPro" id="IPR036388">
    <property type="entry name" value="WH-like_DNA-bd_sf"/>
</dbReference>
<dbReference type="InterPro" id="IPR039422">
    <property type="entry name" value="MarR/SlyA-like"/>
</dbReference>
<evidence type="ECO:0000313" key="3">
    <source>
        <dbReference type="Proteomes" id="UP000734823"/>
    </source>
</evidence>
<dbReference type="Gene3D" id="1.10.10.10">
    <property type="entry name" value="Winged helix-like DNA-binding domain superfamily/Winged helix DNA-binding domain"/>
    <property type="match status" value="1"/>
</dbReference>
<protein>
    <submittedName>
        <fullName evidence="2">MarR family transcriptional regulator</fullName>
    </submittedName>
</protein>
<accession>A0ABR7L149</accession>
<evidence type="ECO:0000259" key="1">
    <source>
        <dbReference type="PROSITE" id="PS50995"/>
    </source>
</evidence>
<comment type="caution">
    <text evidence="2">The sequence shown here is derived from an EMBL/GenBank/DDBJ whole genome shotgun (WGS) entry which is preliminary data.</text>
</comment>
<reference evidence="2 3" key="1">
    <citation type="submission" date="2020-06" db="EMBL/GenBank/DDBJ databases">
        <title>Actinokineospora xiongansis sp. nov., isolated from soil of Baiyangdian.</title>
        <authorList>
            <person name="Zhang X."/>
        </authorList>
    </citation>
    <scope>NUCLEOTIDE SEQUENCE [LARGE SCALE GENOMIC DNA]</scope>
    <source>
        <strain evidence="2 3">HBU206404</strain>
    </source>
</reference>
<dbReference type="EMBL" id="JABVED010000001">
    <property type="protein sequence ID" value="MBC6446179.1"/>
    <property type="molecule type" value="Genomic_DNA"/>
</dbReference>
<dbReference type="InterPro" id="IPR000835">
    <property type="entry name" value="HTH_MarR-typ"/>
</dbReference>
<dbReference type="Proteomes" id="UP000734823">
    <property type="component" value="Unassembled WGS sequence"/>
</dbReference>
<dbReference type="RefSeq" id="WP_187218211.1">
    <property type="nucleotide sequence ID" value="NZ_JABVED010000001.1"/>
</dbReference>
<feature type="domain" description="HTH marR-type" evidence="1">
    <location>
        <begin position="9"/>
        <end position="137"/>
    </location>
</feature>
<gene>
    <name evidence="2" type="ORF">GPZ80_03200</name>
</gene>
<keyword evidence="3" id="KW-1185">Reference proteome</keyword>
<dbReference type="PANTHER" id="PTHR33164:SF57">
    <property type="entry name" value="MARR-FAMILY TRANSCRIPTIONAL REGULATOR"/>
    <property type="match status" value="1"/>
</dbReference>
<dbReference type="Pfam" id="PF01047">
    <property type="entry name" value="MarR"/>
    <property type="match status" value="1"/>
</dbReference>
<dbReference type="PRINTS" id="PR00598">
    <property type="entry name" value="HTHMARR"/>
</dbReference>
<organism evidence="2 3">
    <name type="scientific">Actinokineospora xionganensis</name>
    <dbReference type="NCBI Taxonomy" id="2684470"/>
    <lineage>
        <taxon>Bacteria</taxon>
        <taxon>Bacillati</taxon>
        <taxon>Actinomycetota</taxon>
        <taxon>Actinomycetes</taxon>
        <taxon>Pseudonocardiales</taxon>
        <taxon>Pseudonocardiaceae</taxon>
        <taxon>Actinokineospora</taxon>
    </lineage>
</organism>
<dbReference type="SMART" id="SM00347">
    <property type="entry name" value="HTH_MARR"/>
    <property type="match status" value="1"/>
</dbReference>
<name>A0ABR7L149_9PSEU</name>
<dbReference type="PROSITE" id="PS50995">
    <property type="entry name" value="HTH_MARR_2"/>
    <property type="match status" value="1"/>
</dbReference>
<dbReference type="InterPro" id="IPR036390">
    <property type="entry name" value="WH_DNA-bd_sf"/>
</dbReference>
<dbReference type="SUPFAM" id="SSF46785">
    <property type="entry name" value="Winged helix' DNA-binding domain"/>
    <property type="match status" value="1"/>
</dbReference>
<dbReference type="PANTHER" id="PTHR33164">
    <property type="entry name" value="TRANSCRIPTIONAL REGULATOR, MARR FAMILY"/>
    <property type="match status" value="1"/>
</dbReference>
<evidence type="ECO:0000313" key="2">
    <source>
        <dbReference type="EMBL" id="MBC6446179.1"/>
    </source>
</evidence>
<sequence length="138" mass="15080">MNAARLAEARDLGVKLFRVVRQMEQDFEVVAASLGLTRLQARTLLGLEQPIPMRDLATTMSCDASNVTGLADRLQRLGLIERVPGADRRVKLLSLTEQGKSLRVELADRVAAGSTVSARLDKAERAQLEALLDKLLAD</sequence>
<proteinExistence type="predicted"/>